<keyword evidence="2" id="KW-0378">Hydrolase</keyword>
<sequence>MDTRQVPITTFIETFSASLCESAASQLRPTFRPEHRIQAQPILNQLKEPLWPPQADVAAATALVLQQHRGALIVGEMATGKTRTSVGACLIRGARRVLVMAPPHLLRKWEREIKRILPDARVHQLKSLSSIDLIARTPLRNHLPLFAIISREKAKLSYATKPALVLKRWKGEHGLVDLFCCPHCGAQIRDADDTPLTPETLPAKSQCRDCRSPLYDFDPNGPRRYSLADYICKQHPTLFDTLVVDEIHELKGKATAQGIAFANLMQVTDRVIGLTGTLSNGRSTSLFYLLWRLIPGLKSAYRFHDESRWVDIYGIRETRTTSIEADQVVEHGSQSKRKVYVTVLERPGISPRLIPQLVDKACFLRMEDLDIALPPYEEHVETCELEGQLKENYEQLFKAAKPLIREARKSRDGHLLSTVIQALVAYPDRCTSEERITNKFGQVKFLLPPLPESIHYPKERLLLRQVEDNLNRHRRVLVYCTHTGTRDITPRLHLILKQAGFRTAVLTASVQAERREEWIEDWVKAGLDVLICNPRLVQTGLDLLDFPSLRFFESDYNILTVRQASRRSWRPGQQQPVDVRPLMYAGTAQEQAWSLIASGIKASLYTEGDITSHAMAAFNQEDDVTIGLIRFILDQNPQLMSAENAFRDLARAYQEQRELVGDPSPQPPLHLMATSPAVEQAVAIAPTGPAHAQSPELSLQLGLFAA</sequence>
<dbReference type="KEGG" id="nmv:NITMOv2_1549"/>
<dbReference type="OrthoDB" id="9760715at2"/>
<dbReference type="PANTHER" id="PTHR10799">
    <property type="entry name" value="SNF2/RAD54 HELICASE FAMILY"/>
    <property type="match status" value="1"/>
</dbReference>
<reference evidence="2 3" key="1">
    <citation type="journal article" date="2015" name="Proc. Natl. Acad. Sci. U.S.A.">
        <title>Expanded metabolic versatility of ubiquitous nitrite-oxidizing bacteria from the genus Nitrospira.</title>
        <authorList>
            <person name="Koch H."/>
            <person name="Lucker S."/>
            <person name="Albertsen M."/>
            <person name="Kitzinger K."/>
            <person name="Herbold C."/>
            <person name="Spieck E."/>
            <person name="Nielsen P.H."/>
            <person name="Wagner M."/>
            <person name="Daims H."/>
        </authorList>
    </citation>
    <scope>NUCLEOTIDE SEQUENCE [LARGE SCALE GENOMIC DNA]</scope>
    <source>
        <strain evidence="2 3">NSP M-1</strain>
    </source>
</reference>
<keyword evidence="2" id="KW-0067">ATP-binding</keyword>
<dbReference type="PROSITE" id="PS51192">
    <property type="entry name" value="HELICASE_ATP_BIND_1"/>
    <property type="match status" value="1"/>
</dbReference>
<dbReference type="Proteomes" id="UP000069205">
    <property type="component" value="Chromosome"/>
</dbReference>
<dbReference type="SMART" id="SM00487">
    <property type="entry name" value="DEXDc"/>
    <property type="match status" value="1"/>
</dbReference>
<dbReference type="EMBL" id="CP011801">
    <property type="protein sequence ID" value="ALA57974.1"/>
    <property type="molecule type" value="Genomic_DNA"/>
</dbReference>
<gene>
    <name evidence="2" type="ORF">NITMOv2_1549</name>
</gene>
<dbReference type="InterPro" id="IPR027417">
    <property type="entry name" value="P-loop_NTPase"/>
</dbReference>
<dbReference type="RefSeq" id="WP_053379204.1">
    <property type="nucleotide sequence ID" value="NZ_CP011801.1"/>
</dbReference>
<keyword evidence="3" id="KW-1185">Reference proteome</keyword>
<dbReference type="InterPro" id="IPR038718">
    <property type="entry name" value="SNF2-like_sf"/>
</dbReference>
<keyword evidence="2" id="KW-0547">Nucleotide-binding</keyword>
<name>A0A0K2GAT6_NITMO</name>
<dbReference type="Pfam" id="PF00271">
    <property type="entry name" value="Helicase_C"/>
    <property type="match status" value="1"/>
</dbReference>
<feature type="domain" description="Helicase ATP-binding" evidence="1">
    <location>
        <begin position="62"/>
        <end position="296"/>
    </location>
</feature>
<evidence type="ECO:0000259" key="1">
    <source>
        <dbReference type="PROSITE" id="PS51192"/>
    </source>
</evidence>
<dbReference type="GO" id="GO:0004386">
    <property type="term" value="F:helicase activity"/>
    <property type="evidence" value="ECO:0007669"/>
    <property type="project" value="UniProtKB-KW"/>
</dbReference>
<proteinExistence type="predicted"/>
<dbReference type="STRING" id="42253.NITMOv2_1549"/>
<dbReference type="AlphaFoldDB" id="A0A0K2GAT6"/>
<organism evidence="2 3">
    <name type="scientific">Nitrospira moscoviensis</name>
    <dbReference type="NCBI Taxonomy" id="42253"/>
    <lineage>
        <taxon>Bacteria</taxon>
        <taxon>Pseudomonadati</taxon>
        <taxon>Nitrospirota</taxon>
        <taxon>Nitrospiria</taxon>
        <taxon>Nitrospirales</taxon>
        <taxon>Nitrospiraceae</taxon>
        <taxon>Nitrospira</taxon>
    </lineage>
</organism>
<dbReference type="PATRIC" id="fig|42253.5.peg.1523"/>
<dbReference type="InterPro" id="IPR001650">
    <property type="entry name" value="Helicase_C-like"/>
</dbReference>
<dbReference type="Gene3D" id="3.40.50.10810">
    <property type="entry name" value="Tandem AAA-ATPase domain"/>
    <property type="match status" value="2"/>
</dbReference>
<dbReference type="InterPro" id="IPR014001">
    <property type="entry name" value="Helicase_ATP-bd"/>
</dbReference>
<dbReference type="Gene3D" id="3.40.50.300">
    <property type="entry name" value="P-loop containing nucleotide triphosphate hydrolases"/>
    <property type="match status" value="1"/>
</dbReference>
<evidence type="ECO:0000313" key="2">
    <source>
        <dbReference type="EMBL" id="ALA57974.1"/>
    </source>
</evidence>
<protein>
    <submittedName>
        <fullName evidence="2">Putative DNA/RNA helicase, superfamily II, SNF2 family</fullName>
    </submittedName>
</protein>
<accession>A0A0K2GAT6</accession>
<dbReference type="SUPFAM" id="SSF52540">
    <property type="entry name" value="P-loop containing nucleoside triphosphate hydrolases"/>
    <property type="match status" value="2"/>
</dbReference>
<evidence type="ECO:0000313" key="3">
    <source>
        <dbReference type="Proteomes" id="UP000069205"/>
    </source>
</evidence>
<keyword evidence="2" id="KW-0347">Helicase</keyword>